<dbReference type="SMART" id="SM00382">
    <property type="entry name" value="AAA"/>
    <property type="match status" value="1"/>
</dbReference>
<keyword evidence="5" id="KW-0378">Hydrolase</keyword>
<dbReference type="EC" id="3.6.3.-" evidence="5"/>
<proteinExistence type="predicted"/>
<dbReference type="InterPro" id="IPR003439">
    <property type="entry name" value="ABC_transporter-like_ATP-bd"/>
</dbReference>
<dbReference type="GO" id="GO:0005524">
    <property type="term" value="F:ATP binding"/>
    <property type="evidence" value="ECO:0007669"/>
    <property type="project" value="UniProtKB-KW"/>
</dbReference>
<dbReference type="Proteomes" id="UP000297714">
    <property type="component" value="Unassembled WGS sequence"/>
</dbReference>
<dbReference type="AlphaFoldDB" id="A0A4Z0YGC1"/>
<dbReference type="EMBL" id="SRMQ01000001">
    <property type="protein sequence ID" value="TGJ77940.1"/>
    <property type="molecule type" value="Genomic_DNA"/>
</dbReference>
<feature type="domain" description="ABC transporter" evidence="4">
    <location>
        <begin position="5"/>
        <end position="227"/>
    </location>
</feature>
<accession>A0A4Z0YGC1</accession>
<protein>
    <submittedName>
        <fullName evidence="5">Putative ABC transporter ATP-binding protein YxlF</fullName>
        <ecNumber evidence="5">3.6.3.-</ecNumber>
    </submittedName>
</protein>
<name>A0A4Z0YGC1_9FIRM</name>
<evidence type="ECO:0000259" key="4">
    <source>
        <dbReference type="PROSITE" id="PS50893"/>
    </source>
</evidence>
<dbReference type="GO" id="GO:0016887">
    <property type="term" value="F:ATP hydrolysis activity"/>
    <property type="evidence" value="ECO:0007669"/>
    <property type="project" value="InterPro"/>
</dbReference>
<organism evidence="5 6">
    <name type="scientific">Caproiciproducens galactitolivorans</name>
    <dbReference type="NCBI Taxonomy" id="642589"/>
    <lineage>
        <taxon>Bacteria</taxon>
        <taxon>Bacillati</taxon>
        <taxon>Bacillota</taxon>
        <taxon>Clostridia</taxon>
        <taxon>Eubacteriales</taxon>
        <taxon>Acutalibacteraceae</taxon>
        <taxon>Caproiciproducens</taxon>
    </lineage>
</organism>
<evidence type="ECO:0000256" key="2">
    <source>
        <dbReference type="ARBA" id="ARBA00022741"/>
    </source>
</evidence>
<evidence type="ECO:0000313" key="5">
    <source>
        <dbReference type="EMBL" id="TGJ77940.1"/>
    </source>
</evidence>
<evidence type="ECO:0000256" key="3">
    <source>
        <dbReference type="ARBA" id="ARBA00022840"/>
    </source>
</evidence>
<dbReference type="Gene3D" id="3.40.50.300">
    <property type="entry name" value="P-loop containing nucleotide triphosphate hydrolases"/>
    <property type="match status" value="1"/>
</dbReference>
<keyword evidence="1" id="KW-0813">Transport</keyword>
<dbReference type="OrthoDB" id="9804819at2"/>
<sequence>MENILECQNLVKFYPKCLALNSVNLTVPKGKIVGLLGPNGSGKSTLIKLANDLIQPTSGKILIAGMEPGIETKKIVSYLPERTYLNDWMTVNDMIGFFSDFYQDFNKGKAYDMLARLGVNPSLRLKTMSKGTKEKVQLILVMSREAQLYLLDEPIGGVDPAARDYILDTIIGNYNPEATVIISTHLIADVEKILDEVIFINQGNIVLVSTVDDIRENENKSVDALFREVFKC</sequence>
<evidence type="ECO:0000256" key="1">
    <source>
        <dbReference type="ARBA" id="ARBA00022448"/>
    </source>
</evidence>
<dbReference type="PROSITE" id="PS50893">
    <property type="entry name" value="ABC_TRANSPORTER_2"/>
    <property type="match status" value="1"/>
</dbReference>
<dbReference type="PANTHER" id="PTHR42939">
    <property type="entry name" value="ABC TRANSPORTER ATP-BINDING PROTEIN ALBC-RELATED"/>
    <property type="match status" value="1"/>
</dbReference>
<keyword evidence="6" id="KW-1185">Reference proteome</keyword>
<comment type="caution">
    <text evidence="5">The sequence shown here is derived from an EMBL/GenBank/DDBJ whole genome shotgun (WGS) entry which is preliminary data.</text>
</comment>
<keyword evidence="3 5" id="KW-0067">ATP-binding</keyword>
<evidence type="ECO:0000313" key="6">
    <source>
        <dbReference type="Proteomes" id="UP000297714"/>
    </source>
</evidence>
<dbReference type="RefSeq" id="WP_135657413.1">
    <property type="nucleotide sequence ID" value="NZ_JAJUFJ010000001.1"/>
</dbReference>
<dbReference type="InterPro" id="IPR027417">
    <property type="entry name" value="P-loop_NTPase"/>
</dbReference>
<dbReference type="SUPFAM" id="SSF52540">
    <property type="entry name" value="P-loop containing nucleoside triphosphate hydrolases"/>
    <property type="match status" value="1"/>
</dbReference>
<gene>
    <name evidence="5" type="primary">yxlF_1</name>
    <name evidence="5" type="ORF">CAGA_03500</name>
</gene>
<keyword evidence="2" id="KW-0547">Nucleotide-binding</keyword>
<dbReference type="CDD" id="cd03230">
    <property type="entry name" value="ABC_DR_subfamily_A"/>
    <property type="match status" value="1"/>
</dbReference>
<reference evidence="5 6" key="1">
    <citation type="submission" date="2019-04" db="EMBL/GenBank/DDBJ databases">
        <authorList>
            <person name="Poehlein A."/>
            <person name="Bengelsdorf F.R."/>
            <person name="Duerre P."/>
            <person name="Daniel R."/>
        </authorList>
    </citation>
    <scope>NUCLEOTIDE SEQUENCE [LARGE SCALE GENOMIC DNA]</scope>
    <source>
        <strain evidence="5 6">BS-1</strain>
    </source>
</reference>
<dbReference type="Pfam" id="PF00005">
    <property type="entry name" value="ABC_tran"/>
    <property type="match status" value="1"/>
</dbReference>
<dbReference type="InterPro" id="IPR051782">
    <property type="entry name" value="ABC_Transporter_VariousFunc"/>
</dbReference>
<dbReference type="PANTHER" id="PTHR42939:SF1">
    <property type="entry name" value="ABC TRANSPORTER ATP-BINDING PROTEIN ALBC-RELATED"/>
    <property type="match status" value="1"/>
</dbReference>
<dbReference type="InterPro" id="IPR003593">
    <property type="entry name" value="AAA+_ATPase"/>
</dbReference>